<evidence type="ECO:0000256" key="10">
    <source>
        <dbReference type="PROSITE-ProRule" id="PRU00169"/>
    </source>
</evidence>
<dbReference type="SUPFAM" id="SSF55785">
    <property type="entry name" value="PYP-like sensor domain (PAS domain)"/>
    <property type="match status" value="6"/>
</dbReference>
<dbReference type="InterPro" id="IPR013655">
    <property type="entry name" value="PAS_fold_3"/>
</dbReference>
<dbReference type="SMART" id="SM00387">
    <property type="entry name" value="HATPase_c"/>
    <property type="match status" value="2"/>
</dbReference>
<evidence type="ECO:0000256" key="1">
    <source>
        <dbReference type="ARBA" id="ARBA00000085"/>
    </source>
</evidence>
<dbReference type="PRINTS" id="PR00344">
    <property type="entry name" value="BCTRLSENSOR"/>
</dbReference>
<dbReference type="Pfam" id="PF08447">
    <property type="entry name" value="PAS_3"/>
    <property type="match status" value="3"/>
</dbReference>
<dbReference type="SMART" id="SM00388">
    <property type="entry name" value="HisKA"/>
    <property type="match status" value="2"/>
</dbReference>
<feature type="domain" description="PAS" evidence="14">
    <location>
        <begin position="1027"/>
        <end position="1097"/>
    </location>
</feature>
<dbReference type="Gene3D" id="3.30.565.10">
    <property type="entry name" value="Histidine kinase-like ATPase, C-terminal domain"/>
    <property type="match status" value="2"/>
</dbReference>
<keyword evidence="17" id="KW-1185">Reference proteome</keyword>
<feature type="domain" description="PAC" evidence="15">
    <location>
        <begin position="1228"/>
        <end position="1280"/>
    </location>
</feature>
<reference evidence="16" key="1">
    <citation type="submission" date="2019-07" db="EMBL/GenBank/DDBJ databases">
        <title>Toxilogical consequences of a new and cryptic species of cyanobacteria (Komarekiella delphini-convector) recovered from the epidermis of a bottlenose dolphin and 1500 ft. in the air.</title>
        <authorList>
            <person name="Brown A.O."/>
            <person name="Dvorak P."/>
            <person name="Villanueva C.D."/>
            <person name="Foss A.J."/>
            <person name="Garvey A.D."/>
            <person name="Gibson Q.A."/>
            <person name="Johansen J.R."/>
            <person name="Casamatta D.A."/>
        </authorList>
    </citation>
    <scope>NUCLEOTIDE SEQUENCE</scope>
    <source>
        <strain evidence="16">SJRDD-AB1</strain>
    </source>
</reference>
<feature type="domain" description="Response regulatory" evidence="13">
    <location>
        <begin position="637"/>
        <end position="752"/>
    </location>
</feature>
<dbReference type="FunFam" id="3.30.565.10:FF:000006">
    <property type="entry name" value="Sensor histidine kinase WalK"/>
    <property type="match status" value="1"/>
</dbReference>
<dbReference type="GO" id="GO:0000155">
    <property type="term" value="F:phosphorelay sensor kinase activity"/>
    <property type="evidence" value="ECO:0007669"/>
    <property type="project" value="InterPro"/>
</dbReference>
<dbReference type="PROSITE" id="PS50110">
    <property type="entry name" value="RESPONSE_REGULATORY"/>
    <property type="match status" value="1"/>
</dbReference>
<dbReference type="InterPro" id="IPR003018">
    <property type="entry name" value="GAF"/>
</dbReference>
<comment type="function">
    <text evidence="9">Photoreceptor which exists in two forms that are reversibly interconvertible by light: the R form that absorbs maximally in the red region of the spectrum and the FR form that absorbs maximally in the far-red region.</text>
</comment>
<evidence type="ECO:0000259" key="15">
    <source>
        <dbReference type="PROSITE" id="PS50113"/>
    </source>
</evidence>
<dbReference type="SUPFAM" id="SSF47384">
    <property type="entry name" value="Homodimeric domain of signal transducing histidine kinase"/>
    <property type="match status" value="2"/>
</dbReference>
<sequence length="1662" mass="187998">MTEAKAANSNDLFARGGEMGALMRSLDWSQLPLGAVENWSSSLKTALSICLNSRFPMVIWWSKELVLLYNDAWQPILGTKHPQALGRPGKEIWAEIWDIIGVQLESVLTTGQATWSDDMLLLVDRYGYVEEAYFTYSYSPIFLETGEVGGAFTAVTETTRRVIGERRLSTLRELAASTVEAKSVEKACHIASTTLATNPYDIPFALLYLVENDGDEAHLVGTVGLEAGTFSSPQQVDLTQKTDPWQLAQVKTTAQAVVIDQLTNQFGELPGGAWEESPRSAIVLPIAQAGQKEQLAALLVLGISPRLEFDHEYRGFFELVASNVATAIANASAYEEERKRAEALAELDRAKTAFFSNVSHEFRTPLTLMLGPLAETLANDSGLQPGEREKLEMVQRNGLRLLKLVNTLLAFSRIEAGRVQAVYEPTDLAMLTAELASVFRSAIEQAGLRLLVNCPPLPERVYVDREMWEKIVLNLLSNAFKFTFEGEIEVVLRWGGNHVELEIRDTGIGITAIELPRLFERFYQVQGARGRTYEGSGIGLSLVQELVKLHGGNIQVNSIVDQGTRFTVSLPTGFAHLPSDALRTRSTERIVPYSTAIGAAPYVEEALRWLPGEEEGEQGSRGAGGQISSLPVGESARILLVEDNADMRDYLKRLLSQRYEVEAVADGIAALAAAQIQRPDLILSDVMMPGLDGFELLRQLRADPQTRELPIILLSARAGEESRIEGLEARADDYLIKPFSARELLVRVEATLKLARIRQAATLREQTLRAASEAAQQEAESAYNQINHILERMTDAFVALDPNWRVMYQNTQAERLNGKPRTEVIGKIHWEEWPASVGTNVERQYRRAIAEQVPVHFEHHYYSPPDYDTWFEIHAYPSKEGLGIFFRDITERKQAEEALRQREAELSLITNALPVLISFVDSEQRYRFNNREYEVWFGHSATEVYGKYIWEVLGESAYTGIRPYVEQVLAGQQVTFESQVPYIDGGSRYVSATYIPRLNTQGIVEGFVGLVTDITERKQAEAALRESEARFRQMTDTAPVLVWMSGTDKLYNYFNQPWLDFTGRTLEQEMGNGWTQGIHPDDFQRYLDTYINAFDARQNFQMEYRLRHFDGEYRWILDAGVPRFASTGKFLGYIGSCVDIHDRKLAEEALRESKERLSFALQTAELGDWDLNLSNQTAHRSLRHDQIFGYESLLPEWTYKMFLEHVVPEDRALVDAKFRIALTNNNIWNFECRIRRVDGELRWIWARGHIYHNTQGEAVRMLGLIADISERKLAEEALRQSEERTQLAIKVGRLGTWAYNPSTNLVKFDERMCEIWGEPNDAVIIPLPMIMERIHPDDRERVASAVNTALDPKLSGAYEIEYRLVWPDGTKRWVSAYGQAQFEGEGVSRRSLELIGTALDITDRKLAEITLQQLNEILEQGIIERTAQLEAANQELESFSYSVSHDLRAPFRHIAGFVELLQKRLSSTSLDETSQRYLRTIAQTAKQAGILIDELLTFSRMGRSEMRSITLNMDQLVREVKRDLVTETKGRTIHWHIAPLPEVQGDPSMLRLVLRNLIGNAIKYTLTRTIAEITIGSTNHENEVIFFVQDNGVGFNMQYVHKLFGVFQRLHSDLEFEGTGVGLANVQRIIHRHNGRVWAESVVNNGATFYFSLPKLIKKESE</sequence>
<dbReference type="Gene3D" id="3.30.450.40">
    <property type="match status" value="1"/>
</dbReference>
<feature type="coiled-coil region" evidence="11">
    <location>
        <begin position="324"/>
        <end position="351"/>
    </location>
</feature>
<dbReference type="InterPro" id="IPR036890">
    <property type="entry name" value="HATPase_C_sf"/>
</dbReference>
<dbReference type="NCBIfam" id="TIGR00229">
    <property type="entry name" value="sensory_box"/>
    <property type="match status" value="4"/>
</dbReference>
<dbReference type="FunFam" id="1.10.287.130:FF:000045">
    <property type="entry name" value="Two-component system sensor histidine kinase/response regulator"/>
    <property type="match status" value="1"/>
</dbReference>
<evidence type="ECO:0000256" key="4">
    <source>
        <dbReference type="ARBA" id="ARBA00022679"/>
    </source>
</evidence>
<dbReference type="InterPro" id="IPR000700">
    <property type="entry name" value="PAS-assoc_C"/>
</dbReference>
<keyword evidence="7" id="KW-0067">ATP-binding</keyword>
<keyword evidence="4" id="KW-0808">Transferase</keyword>
<evidence type="ECO:0000256" key="8">
    <source>
        <dbReference type="ARBA" id="ARBA00023012"/>
    </source>
</evidence>
<dbReference type="InterPro" id="IPR001610">
    <property type="entry name" value="PAC"/>
</dbReference>
<dbReference type="RefSeq" id="WP_191757373.1">
    <property type="nucleotide sequence ID" value="NZ_VJXY01000008.1"/>
</dbReference>
<evidence type="ECO:0000256" key="9">
    <source>
        <dbReference type="ARBA" id="ARBA00055745"/>
    </source>
</evidence>
<organism evidence="16 17">
    <name type="scientific">Komarekiella delphini-convector SJRDD-AB1</name>
    <dbReference type="NCBI Taxonomy" id="2593771"/>
    <lineage>
        <taxon>Bacteria</taxon>
        <taxon>Bacillati</taxon>
        <taxon>Cyanobacteriota</taxon>
        <taxon>Cyanophyceae</taxon>
        <taxon>Nostocales</taxon>
        <taxon>Nostocaceae</taxon>
        <taxon>Komarekiella</taxon>
        <taxon>Komarekiella delphini-convector</taxon>
    </lineage>
</organism>
<dbReference type="SMART" id="SM00086">
    <property type="entry name" value="PAC"/>
    <property type="match status" value="4"/>
</dbReference>
<dbReference type="Pfam" id="PF08448">
    <property type="entry name" value="PAS_4"/>
    <property type="match status" value="2"/>
</dbReference>
<dbReference type="CDD" id="cd16922">
    <property type="entry name" value="HATPase_EvgS-ArcB-TorS-like"/>
    <property type="match status" value="1"/>
</dbReference>
<dbReference type="EMBL" id="VJXY01000008">
    <property type="protein sequence ID" value="MBD6616134.1"/>
    <property type="molecule type" value="Genomic_DNA"/>
</dbReference>
<evidence type="ECO:0000256" key="2">
    <source>
        <dbReference type="ARBA" id="ARBA00012438"/>
    </source>
</evidence>
<dbReference type="Gene3D" id="2.10.70.100">
    <property type="match status" value="2"/>
</dbReference>
<dbReference type="Pfam" id="PF00512">
    <property type="entry name" value="HisKA"/>
    <property type="match status" value="2"/>
</dbReference>
<dbReference type="SUPFAM" id="SSF55874">
    <property type="entry name" value="ATPase domain of HSP90 chaperone/DNA topoisomerase II/histidine kinase"/>
    <property type="match status" value="2"/>
</dbReference>
<keyword evidence="6" id="KW-0418">Kinase</keyword>
<dbReference type="Gene3D" id="1.10.287.130">
    <property type="match status" value="2"/>
</dbReference>
<gene>
    <name evidence="16" type="ORF">FNW02_09890</name>
</gene>
<dbReference type="InterPro" id="IPR003594">
    <property type="entry name" value="HATPase_dom"/>
</dbReference>
<evidence type="ECO:0000259" key="13">
    <source>
        <dbReference type="PROSITE" id="PS50110"/>
    </source>
</evidence>
<dbReference type="GO" id="GO:0005524">
    <property type="term" value="F:ATP binding"/>
    <property type="evidence" value="ECO:0007669"/>
    <property type="project" value="UniProtKB-KW"/>
</dbReference>
<comment type="caution">
    <text evidence="16">The sequence shown here is derived from an EMBL/GenBank/DDBJ whole genome shotgun (WGS) entry which is preliminary data.</text>
</comment>
<dbReference type="PROSITE" id="PS50113">
    <property type="entry name" value="PAC"/>
    <property type="match status" value="4"/>
</dbReference>
<feature type="domain" description="Histidine kinase" evidence="12">
    <location>
        <begin position="1442"/>
        <end position="1657"/>
    </location>
</feature>
<accession>A0AA40SW25</accession>
<feature type="domain" description="PAS" evidence="14">
    <location>
        <begin position="902"/>
        <end position="972"/>
    </location>
</feature>
<dbReference type="PANTHER" id="PTHR43304:SF1">
    <property type="entry name" value="PAC DOMAIN-CONTAINING PROTEIN"/>
    <property type="match status" value="1"/>
</dbReference>
<dbReference type="InterPro" id="IPR000014">
    <property type="entry name" value="PAS"/>
</dbReference>
<dbReference type="Gene3D" id="3.30.450.20">
    <property type="entry name" value="PAS domain"/>
    <property type="match status" value="6"/>
</dbReference>
<feature type="domain" description="Histidine kinase" evidence="12">
    <location>
        <begin position="357"/>
        <end position="574"/>
    </location>
</feature>
<dbReference type="InterPro" id="IPR003661">
    <property type="entry name" value="HisK_dim/P_dom"/>
</dbReference>
<dbReference type="CDD" id="cd00082">
    <property type="entry name" value="HisKA"/>
    <property type="match status" value="2"/>
</dbReference>
<dbReference type="InterPro" id="IPR011006">
    <property type="entry name" value="CheY-like_superfamily"/>
</dbReference>
<dbReference type="PANTHER" id="PTHR43304">
    <property type="entry name" value="PHYTOCHROME-LIKE PROTEIN CPH1"/>
    <property type="match status" value="1"/>
</dbReference>
<evidence type="ECO:0000256" key="3">
    <source>
        <dbReference type="ARBA" id="ARBA00022553"/>
    </source>
</evidence>
<dbReference type="PROSITE" id="PS50112">
    <property type="entry name" value="PAS"/>
    <property type="match status" value="4"/>
</dbReference>
<dbReference type="CDD" id="cd00130">
    <property type="entry name" value="PAS"/>
    <property type="match status" value="4"/>
</dbReference>
<evidence type="ECO:0000256" key="11">
    <source>
        <dbReference type="SAM" id="Coils"/>
    </source>
</evidence>
<dbReference type="EC" id="2.7.13.3" evidence="2"/>
<dbReference type="Pfam" id="PF13185">
    <property type="entry name" value="GAF_2"/>
    <property type="match status" value="1"/>
</dbReference>
<name>A0AA40SW25_9NOST</name>
<dbReference type="InterPro" id="IPR052162">
    <property type="entry name" value="Sensor_kinase/Photoreceptor"/>
</dbReference>
<evidence type="ECO:0000313" key="17">
    <source>
        <dbReference type="Proteomes" id="UP001165986"/>
    </source>
</evidence>
<keyword evidence="3 10" id="KW-0597">Phosphoprotein</keyword>
<protein>
    <recommendedName>
        <fullName evidence="2">histidine kinase</fullName>
        <ecNumber evidence="2">2.7.13.3</ecNumber>
    </recommendedName>
</protein>
<dbReference type="SUPFAM" id="SSF52172">
    <property type="entry name" value="CheY-like"/>
    <property type="match status" value="1"/>
</dbReference>
<feature type="domain" description="PAS" evidence="14">
    <location>
        <begin position="782"/>
        <end position="827"/>
    </location>
</feature>
<dbReference type="FunFam" id="3.30.450.20:FF:000099">
    <property type="entry name" value="Sensory box sensor histidine kinase"/>
    <property type="match status" value="1"/>
</dbReference>
<dbReference type="Proteomes" id="UP001165986">
    <property type="component" value="Unassembled WGS sequence"/>
</dbReference>
<evidence type="ECO:0000259" key="12">
    <source>
        <dbReference type="PROSITE" id="PS50109"/>
    </source>
</evidence>
<dbReference type="CDD" id="cd17574">
    <property type="entry name" value="REC_OmpR"/>
    <property type="match status" value="1"/>
</dbReference>
<dbReference type="SMART" id="SM00448">
    <property type="entry name" value="REC"/>
    <property type="match status" value="1"/>
</dbReference>
<dbReference type="InterPro" id="IPR001789">
    <property type="entry name" value="Sig_transdc_resp-reg_receiver"/>
</dbReference>
<dbReference type="InterPro" id="IPR004358">
    <property type="entry name" value="Sig_transdc_His_kin-like_C"/>
</dbReference>
<dbReference type="FunFam" id="3.30.565.10:FF:000037">
    <property type="entry name" value="Hybrid sensor histidine kinase/response regulator"/>
    <property type="match status" value="1"/>
</dbReference>
<proteinExistence type="predicted"/>
<comment type="catalytic activity">
    <reaction evidence="1">
        <text>ATP + protein L-histidine = ADP + protein N-phospho-L-histidine.</text>
        <dbReference type="EC" id="2.7.13.3"/>
    </reaction>
</comment>
<dbReference type="InterPro" id="IPR035965">
    <property type="entry name" value="PAS-like_dom_sf"/>
</dbReference>
<keyword evidence="5" id="KW-0547">Nucleotide-binding</keyword>
<dbReference type="PROSITE" id="PS50109">
    <property type="entry name" value="HIS_KIN"/>
    <property type="match status" value="2"/>
</dbReference>
<evidence type="ECO:0000313" key="16">
    <source>
        <dbReference type="EMBL" id="MBD6616134.1"/>
    </source>
</evidence>
<dbReference type="Gene3D" id="3.40.50.2300">
    <property type="match status" value="1"/>
</dbReference>
<evidence type="ECO:0000259" key="14">
    <source>
        <dbReference type="PROSITE" id="PS50112"/>
    </source>
</evidence>
<dbReference type="Pfam" id="PF00072">
    <property type="entry name" value="Response_reg"/>
    <property type="match status" value="1"/>
</dbReference>
<dbReference type="InterPro" id="IPR036097">
    <property type="entry name" value="HisK_dim/P_sf"/>
</dbReference>
<evidence type="ECO:0000256" key="5">
    <source>
        <dbReference type="ARBA" id="ARBA00022741"/>
    </source>
</evidence>
<evidence type="ECO:0000256" key="6">
    <source>
        <dbReference type="ARBA" id="ARBA00022777"/>
    </source>
</evidence>
<feature type="domain" description="PAC" evidence="15">
    <location>
        <begin position="974"/>
        <end position="1026"/>
    </location>
</feature>
<feature type="domain" description="PAS" evidence="14">
    <location>
        <begin position="1281"/>
        <end position="1353"/>
    </location>
</feature>
<dbReference type="InterPro" id="IPR013656">
    <property type="entry name" value="PAS_4"/>
</dbReference>
<dbReference type="InterPro" id="IPR029016">
    <property type="entry name" value="GAF-like_dom_sf"/>
</dbReference>
<dbReference type="InterPro" id="IPR005467">
    <property type="entry name" value="His_kinase_dom"/>
</dbReference>
<keyword evidence="8" id="KW-0902">Two-component regulatory system</keyword>
<feature type="domain" description="PAC" evidence="15">
    <location>
        <begin position="1358"/>
        <end position="1413"/>
    </location>
</feature>
<keyword evidence="11" id="KW-0175">Coiled coil</keyword>
<feature type="domain" description="PAC" evidence="15">
    <location>
        <begin position="1100"/>
        <end position="1152"/>
    </location>
</feature>
<dbReference type="SMART" id="SM00091">
    <property type="entry name" value="PAS"/>
    <property type="match status" value="6"/>
</dbReference>
<dbReference type="Pfam" id="PF02518">
    <property type="entry name" value="HATPase_c"/>
    <property type="match status" value="2"/>
</dbReference>
<feature type="modified residue" description="4-aspartylphosphate" evidence="10">
    <location>
        <position position="685"/>
    </location>
</feature>
<evidence type="ECO:0000256" key="7">
    <source>
        <dbReference type="ARBA" id="ARBA00022840"/>
    </source>
</evidence>
<dbReference type="SUPFAM" id="SSF55781">
    <property type="entry name" value="GAF domain-like"/>
    <property type="match status" value="1"/>
</dbReference>